<accession>A0AAV7HJY3</accession>
<dbReference type="Proteomes" id="UP000775213">
    <property type="component" value="Unassembled WGS sequence"/>
</dbReference>
<dbReference type="NCBIfam" id="TIGR01571">
    <property type="entry name" value="A_thal_Cys_rich"/>
    <property type="match status" value="1"/>
</dbReference>
<dbReference type="Pfam" id="PF04749">
    <property type="entry name" value="PLAC8"/>
    <property type="match status" value="1"/>
</dbReference>
<proteinExistence type="predicted"/>
<dbReference type="InterPro" id="IPR006461">
    <property type="entry name" value="PLAC_motif_containing"/>
</dbReference>
<name>A0AAV7HJY3_DENCH</name>
<dbReference type="AlphaFoldDB" id="A0AAV7HJY3"/>
<reference evidence="1 2" key="1">
    <citation type="journal article" date="2021" name="Hortic Res">
        <title>Chromosome-scale assembly of the Dendrobium chrysotoxum genome enhances the understanding of orchid evolution.</title>
        <authorList>
            <person name="Zhang Y."/>
            <person name="Zhang G.Q."/>
            <person name="Zhang D."/>
            <person name="Liu X.D."/>
            <person name="Xu X.Y."/>
            <person name="Sun W.H."/>
            <person name="Yu X."/>
            <person name="Zhu X."/>
            <person name="Wang Z.W."/>
            <person name="Zhao X."/>
            <person name="Zhong W.Y."/>
            <person name="Chen H."/>
            <person name="Yin W.L."/>
            <person name="Huang T."/>
            <person name="Niu S.C."/>
            <person name="Liu Z.J."/>
        </authorList>
    </citation>
    <scope>NUCLEOTIDE SEQUENCE [LARGE SCALE GENOMIC DNA]</scope>
    <source>
        <strain evidence="1">Lindl</strain>
    </source>
</reference>
<sequence>MYPKPDGYYATAPPVMAPPPAGSHYYPPPPGGQYYNPSSIPPPPIGMQAAHGPVPWSTGLCDCLDDCGNCCMTCFCPCVTFGRIAEIVDRGSTSCGGAGALYTLLGCLTCCQCIYSCFNRKKLRAQYRLAEEPCNDCCVHCCCEFCALCQEYRELKNRGFDMTIVERRTANAWDNDNAAYGAWHHDALNFKDNTEISRSTTLVFSYQDDGIMRF</sequence>
<dbReference type="PANTHER" id="PTHR15907">
    <property type="entry name" value="DUF614 FAMILY PROTEIN-RELATED"/>
    <property type="match status" value="1"/>
</dbReference>
<comment type="caution">
    <text evidence="1">The sequence shown here is derived from an EMBL/GenBank/DDBJ whole genome shotgun (WGS) entry which is preliminary data.</text>
</comment>
<keyword evidence="2" id="KW-1185">Reference proteome</keyword>
<organism evidence="1 2">
    <name type="scientific">Dendrobium chrysotoxum</name>
    <name type="common">Orchid</name>
    <dbReference type="NCBI Taxonomy" id="161865"/>
    <lineage>
        <taxon>Eukaryota</taxon>
        <taxon>Viridiplantae</taxon>
        <taxon>Streptophyta</taxon>
        <taxon>Embryophyta</taxon>
        <taxon>Tracheophyta</taxon>
        <taxon>Spermatophyta</taxon>
        <taxon>Magnoliopsida</taxon>
        <taxon>Liliopsida</taxon>
        <taxon>Asparagales</taxon>
        <taxon>Orchidaceae</taxon>
        <taxon>Epidendroideae</taxon>
        <taxon>Malaxideae</taxon>
        <taxon>Dendrobiinae</taxon>
        <taxon>Dendrobium</taxon>
    </lineage>
</organism>
<dbReference type="EMBL" id="JAGFBR010000004">
    <property type="protein sequence ID" value="KAH0468519.1"/>
    <property type="molecule type" value="Genomic_DNA"/>
</dbReference>
<gene>
    <name evidence="1" type="ORF">IEQ34_003552</name>
</gene>
<evidence type="ECO:0000313" key="2">
    <source>
        <dbReference type="Proteomes" id="UP000775213"/>
    </source>
</evidence>
<evidence type="ECO:0000313" key="1">
    <source>
        <dbReference type="EMBL" id="KAH0468519.1"/>
    </source>
</evidence>
<protein>
    <submittedName>
        <fullName evidence="1">Uncharacterized protein</fullName>
    </submittedName>
</protein>